<keyword evidence="1" id="KW-0472">Membrane</keyword>
<keyword evidence="1" id="KW-0812">Transmembrane</keyword>
<dbReference type="InterPro" id="IPR045339">
    <property type="entry name" value="DUF6534"/>
</dbReference>
<sequence length="179" mass="19897">QIYLYMTTYKRDPLFIKVYVGVLMLADTLNTGFMTAYLYDSLIVHFSKWCSKHSQYFTDAWAQTILLGGLASAAAIAFVPQFSHFQEFQVPVICWLMSAAVGDVLITGTLGRRNHRTGCSATDTRVDQIIRCIPSTGMITSLCSVIDLGLFLGDPPHLLFNLPLAKLYSNSLMSSLNAR</sequence>
<name>A0AAD7GPK3_MYCRO</name>
<keyword evidence="4" id="KW-1185">Reference proteome</keyword>
<dbReference type="EMBL" id="JARKIE010000023">
    <property type="protein sequence ID" value="KAJ7699304.1"/>
    <property type="molecule type" value="Genomic_DNA"/>
</dbReference>
<organism evidence="3 4">
    <name type="scientific">Mycena rosella</name>
    <name type="common">Pink bonnet</name>
    <name type="synonym">Agaricus rosellus</name>
    <dbReference type="NCBI Taxonomy" id="1033263"/>
    <lineage>
        <taxon>Eukaryota</taxon>
        <taxon>Fungi</taxon>
        <taxon>Dikarya</taxon>
        <taxon>Basidiomycota</taxon>
        <taxon>Agaricomycotina</taxon>
        <taxon>Agaricomycetes</taxon>
        <taxon>Agaricomycetidae</taxon>
        <taxon>Agaricales</taxon>
        <taxon>Marasmiineae</taxon>
        <taxon>Mycenaceae</taxon>
        <taxon>Mycena</taxon>
    </lineage>
</organism>
<feature type="non-terminal residue" evidence="3">
    <location>
        <position position="1"/>
    </location>
</feature>
<accession>A0AAD7GPK3</accession>
<gene>
    <name evidence="3" type="ORF">B0H17DRAFT_832243</name>
</gene>
<comment type="caution">
    <text evidence="3">The sequence shown here is derived from an EMBL/GenBank/DDBJ whole genome shotgun (WGS) entry which is preliminary data.</text>
</comment>
<dbReference type="PANTHER" id="PTHR40465:SF1">
    <property type="entry name" value="DUF6534 DOMAIN-CONTAINING PROTEIN"/>
    <property type="match status" value="1"/>
</dbReference>
<evidence type="ECO:0000313" key="3">
    <source>
        <dbReference type="EMBL" id="KAJ7699304.1"/>
    </source>
</evidence>
<reference evidence="3" key="1">
    <citation type="submission" date="2023-03" db="EMBL/GenBank/DDBJ databases">
        <title>Massive genome expansion in bonnet fungi (Mycena s.s.) driven by repeated elements and novel gene families across ecological guilds.</title>
        <authorList>
            <consortium name="Lawrence Berkeley National Laboratory"/>
            <person name="Harder C.B."/>
            <person name="Miyauchi S."/>
            <person name="Viragh M."/>
            <person name="Kuo A."/>
            <person name="Thoen E."/>
            <person name="Andreopoulos B."/>
            <person name="Lu D."/>
            <person name="Skrede I."/>
            <person name="Drula E."/>
            <person name="Henrissat B."/>
            <person name="Morin E."/>
            <person name="Kohler A."/>
            <person name="Barry K."/>
            <person name="LaButti K."/>
            <person name="Morin E."/>
            <person name="Salamov A."/>
            <person name="Lipzen A."/>
            <person name="Mereny Z."/>
            <person name="Hegedus B."/>
            <person name="Baldrian P."/>
            <person name="Stursova M."/>
            <person name="Weitz H."/>
            <person name="Taylor A."/>
            <person name="Grigoriev I.V."/>
            <person name="Nagy L.G."/>
            <person name="Martin F."/>
            <person name="Kauserud H."/>
        </authorList>
    </citation>
    <scope>NUCLEOTIDE SEQUENCE</scope>
    <source>
        <strain evidence="3">CBHHK067</strain>
    </source>
</reference>
<protein>
    <recommendedName>
        <fullName evidence="2">DUF6534 domain-containing protein</fullName>
    </recommendedName>
</protein>
<proteinExistence type="predicted"/>
<evidence type="ECO:0000256" key="1">
    <source>
        <dbReference type="SAM" id="Phobius"/>
    </source>
</evidence>
<dbReference type="PANTHER" id="PTHR40465">
    <property type="entry name" value="CHROMOSOME 1, WHOLE GENOME SHOTGUN SEQUENCE"/>
    <property type="match status" value="1"/>
</dbReference>
<feature type="transmembrane region" description="Helical" evidence="1">
    <location>
        <begin position="60"/>
        <end position="82"/>
    </location>
</feature>
<keyword evidence="1" id="KW-1133">Transmembrane helix</keyword>
<evidence type="ECO:0000259" key="2">
    <source>
        <dbReference type="Pfam" id="PF20152"/>
    </source>
</evidence>
<feature type="non-terminal residue" evidence="3">
    <location>
        <position position="179"/>
    </location>
</feature>
<dbReference type="Proteomes" id="UP001221757">
    <property type="component" value="Unassembled WGS sequence"/>
</dbReference>
<dbReference type="Pfam" id="PF20152">
    <property type="entry name" value="DUF6534"/>
    <property type="match status" value="1"/>
</dbReference>
<evidence type="ECO:0000313" key="4">
    <source>
        <dbReference type="Proteomes" id="UP001221757"/>
    </source>
</evidence>
<dbReference type="AlphaFoldDB" id="A0AAD7GPK3"/>
<feature type="transmembrane region" description="Helical" evidence="1">
    <location>
        <begin position="14"/>
        <end position="39"/>
    </location>
</feature>
<feature type="domain" description="DUF6534" evidence="2">
    <location>
        <begin position="99"/>
        <end position="179"/>
    </location>
</feature>